<proteinExistence type="predicted"/>
<name>A0A4X1TSP7_PIG</name>
<dbReference type="Proteomes" id="UP000314985">
    <property type="component" value="Chromosome 10"/>
</dbReference>
<evidence type="ECO:0000313" key="1">
    <source>
        <dbReference type="Ensembl" id="ENSSSCP00070019386.1"/>
    </source>
</evidence>
<accession>A0A4X1TSP7</accession>
<dbReference type="AlphaFoldDB" id="A0A4X1TSP7"/>
<dbReference type="Ensembl" id="ENSSSCT00070023433.1">
    <property type="protein sequence ID" value="ENSSSCP00070019386.1"/>
    <property type="gene ID" value="ENSSSCG00070012019.1"/>
</dbReference>
<sequence length="75" mass="8162">MNCIGEGSTNMKHKYTGASNIGLPEKLLKGEGSGDPCTSLFEHHLCSKAIKEKIPIEELEFMGHGKEKPESPSYA</sequence>
<organism evidence="1 2">
    <name type="scientific">Sus scrofa</name>
    <name type="common">Pig</name>
    <dbReference type="NCBI Taxonomy" id="9823"/>
    <lineage>
        <taxon>Eukaryota</taxon>
        <taxon>Metazoa</taxon>
        <taxon>Chordata</taxon>
        <taxon>Craniata</taxon>
        <taxon>Vertebrata</taxon>
        <taxon>Euteleostomi</taxon>
        <taxon>Mammalia</taxon>
        <taxon>Eutheria</taxon>
        <taxon>Laurasiatheria</taxon>
        <taxon>Artiodactyla</taxon>
        <taxon>Suina</taxon>
        <taxon>Suidae</taxon>
        <taxon>Sus</taxon>
    </lineage>
</organism>
<reference evidence="1" key="2">
    <citation type="submission" date="2025-08" db="UniProtKB">
        <authorList>
            <consortium name="Ensembl"/>
        </authorList>
    </citation>
    <scope>IDENTIFICATION</scope>
</reference>
<evidence type="ECO:0000313" key="2">
    <source>
        <dbReference type="Proteomes" id="UP000314985"/>
    </source>
</evidence>
<reference evidence="1 2" key="1">
    <citation type="submission" date="2017-08" db="EMBL/GenBank/DDBJ databases">
        <title>USMARCv1.0.</title>
        <authorList>
            <person name="Hannum G.I."/>
            <person name="Koren S."/>
            <person name="Schroeder S.G."/>
            <person name="Chin S.C."/>
            <person name="Nonneman D.J."/>
            <person name="Becker S.A."/>
            <person name="Rosen B.D."/>
            <person name="Bickhart D.M."/>
            <person name="Putnam N.H."/>
            <person name="Green R.E."/>
            <person name="Tuggle C.K."/>
            <person name="Liu H."/>
            <person name="Rohrer G.A."/>
            <person name="Warr A."/>
            <person name="Hall R."/>
            <person name="Kim K."/>
            <person name="Hume D.A."/>
            <person name="Talbot R."/>
            <person name="Chow W."/>
            <person name="Howe K."/>
            <person name="Schwartz A.S."/>
            <person name="Watson M."/>
            <person name="Archibald A.L."/>
            <person name="Phillippy A.M."/>
            <person name="Smith T.P.L."/>
        </authorList>
    </citation>
    <scope>NUCLEOTIDE SEQUENCE [LARGE SCALE GENOMIC DNA]</scope>
</reference>
<protein>
    <submittedName>
        <fullName evidence="1">Uncharacterized protein</fullName>
    </submittedName>
</protein>